<comment type="caution">
    <text evidence="2">The sequence shown here is derived from an EMBL/GenBank/DDBJ whole genome shotgun (WGS) entry which is preliminary data.</text>
</comment>
<dbReference type="Proteomes" id="UP000093000">
    <property type="component" value="Unassembled WGS sequence"/>
</dbReference>
<dbReference type="InterPro" id="IPR036047">
    <property type="entry name" value="F-box-like_dom_sf"/>
</dbReference>
<dbReference type="CDD" id="cd09917">
    <property type="entry name" value="F-box_SF"/>
    <property type="match status" value="1"/>
</dbReference>
<dbReference type="SUPFAM" id="SSF81383">
    <property type="entry name" value="F-box domain"/>
    <property type="match status" value="1"/>
</dbReference>
<dbReference type="InParanoid" id="A0A1C7NKI8"/>
<accession>A0A1C7NKI8</accession>
<proteinExistence type="predicted"/>
<name>A0A1C7NKI8_9FUNG</name>
<feature type="domain" description="F-box" evidence="1">
    <location>
        <begin position="4"/>
        <end position="37"/>
    </location>
</feature>
<dbReference type="Gene3D" id="3.80.10.10">
    <property type="entry name" value="Ribonuclease Inhibitor"/>
    <property type="match status" value="1"/>
</dbReference>
<sequence length="647" mass="74992">MRVDLPFDVHLIILSYLDKLDKHQYGLVCKQWYEPAKHAIFRVTSVTVEKKLDAFVDALATSNIGNYISELRLYMGHRTKGWSPSLMEKRKKQFAALIKHTPNLNLLEVGTSNPDKDENTSDRVAFFSGWRDKKEPEAPVEKGVNPFYQVVLESIRNGHWKALHSIDDDLLSENCKEDSEDSEGIEDYLTPYYNAIISAMQERISYVVLDVTTTPELPLMPQCFKSSVKISKDTQFPKVKHLGCYSSEKTTIQTIDDVLELCPAATQVSLSLNEFHKNQGELKKVKPNTLVTNLRVIVFSLTESFLNYMCRKFPNANKLDMIVLEGCTMKSVIEDEDEDDFAFDSDDDFDVGSRYWLEIPTKMIQQLATYVKSMERFLIRIHYVANRVEVFDIFNKTLSPIKLYTRLDGLTIGTEPKKTKSTLQLDPNVTNIKLTATTKAALNQLDELFFDLNNIEPTVLPSANYRQLLTHCKQLKELSFSTFILYDFPKQTLPVTHLTIHDCEVDRKLWKQFSRQMPQLTNMKILFDPNSEGMKERDDNVFKIDMPFTSFSRLEIEYMLVFTRHVLYLKVTRSGTTTYYCQYDEDDEEVEGPSKKLKEITKKEYQGCISNEEFGVVELICQDIKHLRVHCWDVNDGFEFEKEHQFN</sequence>
<dbReference type="InterPro" id="IPR032675">
    <property type="entry name" value="LRR_dom_sf"/>
</dbReference>
<evidence type="ECO:0000313" key="3">
    <source>
        <dbReference type="Proteomes" id="UP000093000"/>
    </source>
</evidence>
<dbReference type="Pfam" id="PF12937">
    <property type="entry name" value="F-box-like"/>
    <property type="match status" value="1"/>
</dbReference>
<dbReference type="AlphaFoldDB" id="A0A1C7NKI8"/>
<reference evidence="2 3" key="1">
    <citation type="submission" date="2016-03" db="EMBL/GenBank/DDBJ databases">
        <title>Choanephora cucurbitarum.</title>
        <authorList>
            <person name="Min B."/>
            <person name="Park H."/>
            <person name="Park J.-H."/>
            <person name="Shin H.-D."/>
            <person name="Choi I.-G."/>
        </authorList>
    </citation>
    <scope>NUCLEOTIDE SEQUENCE [LARGE SCALE GENOMIC DNA]</scope>
    <source>
        <strain evidence="2 3">KUS-F28377</strain>
    </source>
</reference>
<evidence type="ECO:0000313" key="2">
    <source>
        <dbReference type="EMBL" id="OBZ87794.1"/>
    </source>
</evidence>
<dbReference type="InterPro" id="IPR001810">
    <property type="entry name" value="F-box_dom"/>
</dbReference>
<dbReference type="OrthoDB" id="10593644at2759"/>
<organism evidence="2 3">
    <name type="scientific">Choanephora cucurbitarum</name>
    <dbReference type="NCBI Taxonomy" id="101091"/>
    <lineage>
        <taxon>Eukaryota</taxon>
        <taxon>Fungi</taxon>
        <taxon>Fungi incertae sedis</taxon>
        <taxon>Mucoromycota</taxon>
        <taxon>Mucoromycotina</taxon>
        <taxon>Mucoromycetes</taxon>
        <taxon>Mucorales</taxon>
        <taxon>Mucorineae</taxon>
        <taxon>Choanephoraceae</taxon>
        <taxon>Choanephoroideae</taxon>
        <taxon>Choanephora</taxon>
    </lineage>
</organism>
<keyword evidence="3" id="KW-1185">Reference proteome</keyword>
<evidence type="ECO:0000259" key="1">
    <source>
        <dbReference type="Pfam" id="PF12937"/>
    </source>
</evidence>
<protein>
    <recommendedName>
        <fullName evidence="1">F-box domain-containing protein</fullName>
    </recommendedName>
</protein>
<gene>
    <name evidence="2" type="ORF">A0J61_04158</name>
</gene>
<dbReference type="EMBL" id="LUGH01000197">
    <property type="protein sequence ID" value="OBZ87794.1"/>
    <property type="molecule type" value="Genomic_DNA"/>
</dbReference>